<dbReference type="PANTHER" id="PTHR13947">
    <property type="entry name" value="GNAT FAMILY N-ACETYLTRANSFERASE"/>
    <property type="match status" value="1"/>
</dbReference>
<dbReference type="PROSITE" id="PS51186">
    <property type="entry name" value="GNAT"/>
    <property type="match status" value="1"/>
</dbReference>
<dbReference type="Proteomes" id="UP000613030">
    <property type="component" value="Unassembled WGS sequence"/>
</dbReference>
<evidence type="ECO:0000259" key="2">
    <source>
        <dbReference type="PROSITE" id="PS51186"/>
    </source>
</evidence>
<protein>
    <submittedName>
        <fullName evidence="3">GNAT family N-acetyltransferase</fullName>
    </submittedName>
</protein>
<dbReference type="Pfam" id="PF00583">
    <property type="entry name" value="Acetyltransf_1"/>
    <property type="match status" value="1"/>
</dbReference>
<dbReference type="SUPFAM" id="SSF55729">
    <property type="entry name" value="Acyl-CoA N-acyltransferases (Nat)"/>
    <property type="match status" value="1"/>
</dbReference>
<proteinExistence type="predicted"/>
<dbReference type="EMBL" id="JAERRB010000006">
    <property type="protein sequence ID" value="MBL0743202.1"/>
    <property type="molecule type" value="Genomic_DNA"/>
</dbReference>
<dbReference type="PANTHER" id="PTHR13947:SF37">
    <property type="entry name" value="LD18367P"/>
    <property type="match status" value="1"/>
</dbReference>
<evidence type="ECO:0000313" key="3">
    <source>
        <dbReference type="EMBL" id="MBL0743202.1"/>
    </source>
</evidence>
<gene>
    <name evidence="3" type="ORF">JI741_18365</name>
</gene>
<dbReference type="InterPro" id="IPR050769">
    <property type="entry name" value="NAT_camello-type"/>
</dbReference>
<keyword evidence="1" id="KW-0808">Transferase</keyword>
<name>A0ABS1KVE5_9BACT</name>
<dbReference type="CDD" id="cd04301">
    <property type="entry name" value="NAT_SF"/>
    <property type="match status" value="1"/>
</dbReference>
<reference evidence="3 4" key="1">
    <citation type="submission" date="2021-01" db="EMBL/GenBank/DDBJ databases">
        <title>Chryseolinea sp. Jin1 Genome sequencing and assembly.</title>
        <authorList>
            <person name="Kim I."/>
        </authorList>
    </citation>
    <scope>NUCLEOTIDE SEQUENCE [LARGE SCALE GENOMIC DNA]</scope>
    <source>
        <strain evidence="3 4">Jin1</strain>
    </source>
</reference>
<organism evidence="3 4">
    <name type="scientific">Chryseolinea lacunae</name>
    <dbReference type="NCBI Taxonomy" id="2801331"/>
    <lineage>
        <taxon>Bacteria</taxon>
        <taxon>Pseudomonadati</taxon>
        <taxon>Bacteroidota</taxon>
        <taxon>Cytophagia</taxon>
        <taxon>Cytophagales</taxon>
        <taxon>Fulvivirgaceae</taxon>
        <taxon>Chryseolinea</taxon>
    </lineage>
</organism>
<evidence type="ECO:0000256" key="1">
    <source>
        <dbReference type="ARBA" id="ARBA00022679"/>
    </source>
</evidence>
<keyword evidence="4" id="KW-1185">Reference proteome</keyword>
<accession>A0ABS1KVE5</accession>
<dbReference type="InterPro" id="IPR000182">
    <property type="entry name" value="GNAT_dom"/>
</dbReference>
<evidence type="ECO:0000313" key="4">
    <source>
        <dbReference type="Proteomes" id="UP000613030"/>
    </source>
</evidence>
<feature type="domain" description="N-acetyltransferase" evidence="2">
    <location>
        <begin position="6"/>
        <end position="155"/>
    </location>
</feature>
<comment type="caution">
    <text evidence="3">The sequence shown here is derived from an EMBL/GenBank/DDBJ whole genome shotgun (WGS) entry which is preliminary data.</text>
</comment>
<dbReference type="Gene3D" id="3.40.630.30">
    <property type="match status" value="1"/>
</dbReference>
<sequence>MENVTLTIETYRPQHQPFFESLNRHWIEKYFWMEPIDVSVLQHPDVHIIAPGGEIFMATCNGNVVGTAALKFVKPGVYEFTKMAVDENYRGLKIGRALAEAARDKARERGAHTIILYSNTVLETAIALYRKLGFVEVPVDGPYKRSNIKMELSLT</sequence>
<dbReference type="RefSeq" id="WP_202012324.1">
    <property type="nucleotide sequence ID" value="NZ_JAERRB010000006.1"/>
</dbReference>
<dbReference type="InterPro" id="IPR016181">
    <property type="entry name" value="Acyl_CoA_acyltransferase"/>
</dbReference>